<accession>A0A1X7F9X5</accession>
<gene>
    <name evidence="1" type="ORF">SAMN02982917_2360</name>
</gene>
<proteinExistence type="predicted"/>
<reference evidence="1 2" key="1">
    <citation type="submission" date="2017-04" db="EMBL/GenBank/DDBJ databases">
        <authorList>
            <person name="Afonso C.L."/>
            <person name="Miller P.J."/>
            <person name="Scott M.A."/>
            <person name="Spackman E."/>
            <person name="Goraichik I."/>
            <person name="Dimitrov K.M."/>
            <person name="Suarez D.L."/>
            <person name="Swayne D.E."/>
        </authorList>
    </citation>
    <scope>NUCLEOTIDE SEQUENCE [LARGE SCALE GENOMIC DNA]</scope>
    <source>
        <strain evidence="1 2">A2P</strain>
    </source>
</reference>
<dbReference type="STRING" id="286727.SAMN02982917_2360"/>
<sequence>MLVKPAPGLLIRDPDLKDFLPAEGRDVPETPYWTRLLHVYGDVVPANPPAATPPNAEEA</sequence>
<dbReference type="Proteomes" id="UP000192936">
    <property type="component" value="Unassembled WGS sequence"/>
</dbReference>
<dbReference type="AlphaFoldDB" id="A0A1X7F9X5"/>
<organism evidence="1 2">
    <name type="scientific">Azospirillum oryzae</name>
    <dbReference type="NCBI Taxonomy" id="286727"/>
    <lineage>
        <taxon>Bacteria</taxon>
        <taxon>Pseudomonadati</taxon>
        <taxon>Pseudomonadota</taxon>
        <taxon>Alphaproteobacteria</taxon>
        <taxon>Rhodospirillales</taxon>
        <taxon>Azospirillaceae</taxon>
        <taxon>Azospirillum</taxon>
    </lineage>
</organism>
<evidence type="ECO:0000313" key="2">
    <source>
        <dbReference type="Proteomes" id="UP000192936"/>
    </source>
</evidence>
<dbReference type="OrthoDB" id="7362462at2"/>
<dbReference type="EMBL" id="FXAK01000005">
    <property type="protein sequence ID" value="SMF48260.1"/>
    <property type="molecule type" value="Genomic_DNA"/>
</dbReference>
<dbReference type="Pfam" id="PF10948">
    <property type="entry name" value="DUF2635"/>
    <property type="match status" value="1"/>
</dbReference>
<dbReference type="InterPro" id="IPR024400">
    <property type="entry name" value="DUF2635"/>
</dbReference>
<evidence type="ECO:0000313" key="1">
    <source>
        <dbReference type="EMBL" id="SMF48260.1"/>
    </source>
</evidence>
<name>A0A1X7F9X5_9PROT</name>
<dbReference type="RefSeq" id="WP_085085480.1">
    <property type="nucleotide sequence ID" value="NZ_FXAK01000005.1"/>
</dbReference>
<protein>
    <recommendedName>
        <fullName evidence="3">DUF2635 domain-containing protein</fullName>
    </recommendedName>
</protein>
<evidence type="ECO:0008006" key="3">
    <source>
        <dbReference type="Google" id="ProtNLM"/>
    </source>
</evidence>